<dbReference type="NCBIfam" id="TIGR00543">
    <property type="entry name" value="isochor_syn"/>
    <property type="match status" value="1"/>
</dbReference>
<evidence type="ECO:0000256" key="5">
    <source>
        <dbReference type="ARBA" id="ARBA00041564"/>
    </source>
</evidence>
<comment type="similarity">
    <text evidence="2">Belongs to the isochorismate synthase family.</text>
</comment>
<evidence type="ECO:0000256" key="2">
    <source>
        <dbReference type="ARBA" id="ARBA00005297"/>
    </source>
</evidence>
<dbReference type="Pfam" id="PF00425">
    <property type="entry name" value="Chorismate_bind"/>
    <property type="match status" value="1"/>
</dbReference>
<evidence type="ECO:0000256" key="1">
    <source>
        <dbReference type="ARBA" id="ARBA00000799"/>
    </source>
</evidence>
<dbReference type="SUPFAM" id="SSF56322">
    <property type="entry name" value="ADC synthase"/>
    <property type="match status" value="1"/>
</dbReference>
<evidence type="ECO:0000313" key="7">
    <source>
        <dbReference type="EMBL" id="SSA42437.1"/>
    </source>
</evidence>
<dbReference type="EC" id="5.4.4.2" evidence="3"/>
<evidence type="ECO:0000256" key="3">
    <source>
        <dbReference type="ARBA" id="ARBA00012824"/>
    </source>
</evidence>
<dbReference type="RefSeq" id="WP_110852487.1">
    <property type="nucleotide sequence ID" value="NZ_QKLZ01000006.1"/>
</dbReference>
<name>A0A2Y9AJH4_9MICO</name>
<comment type="catalytic activity">
    <reaction evidence="1">
        <text>chorismate = isochorismate</text>
        <dbReference type="Rhea" id="RHEA:18985"/>
        <dbReference type="ChEBI" id="CHEBI:29748"/>
        <dbReference type="ChEBI" id="CHEBI:29780"/>
        <dbReference type="EC" id="5.4.4.2"/>
    </reaction>
</comment>
<dbReference type="GO" id="GO:0008909">
    <property type="term" value="F:isochorismate synthase activity"/>
    <property type="evidence" value="ECO:0007669"/>
    <property type="project" value="UniProtKB-EC"/>
</dbReference>
<dbReference type="AlphaFoldDB" id="A0A2Y9AJH4"/>
<dbReference type="PANTHER" id="PTHR42839">
    <property type="entry name" value="ISOCHORISMATE SYNTHASE ENTC"/>
    <property type="match status" value="1"/>
</dbReference>
<organism evidence="7 8">
    <name type="scientific">Georgenia satyanarayanai</name>
    <dbReference type="NCBI Taxonomy" id="860221"/>
    <lineage>
        <taxon>Bacteria</taxon>
        <taxon>Bacillati</taxon>
        <taxon>Actinomycetota</taxon>
        <taxon>Actinomycetes</taxon>
        <taxon>Micrococcales</taxon>
        <taxon>Bogoriellaceae</taxon>
        <taxon>Georgenia</taxon>
    </lineage>
</organism>
<feature type="domain" description="Chorismate-utilising enzyme C-terminal" evidence="6">
    <location>
        <begin position="167"/>
        <end position="418"/>
    </location>
</feature>
<dbReference type="InterPro" id="IPR004561">
    <property type="entry name" value="IsoChor_synthase"/>
</dbReference>
<keyword evidence="4" id="KW-0413">Isomerase</keyword>
<evidence type="ECO:0000256" key="4">
    <source>
        <dbReference type="ARBA" id="ARBA00023235"/>
    </source>
</evidence>
<dbReference type="Proteomes" id="UP000250222">
    <property type="component" value="Unassembled WGS sequence"/>
</dbReference>
<dbReference type="InterPro" id="IPR015890">
    <property type="entry name" value="Chorismate_C"/>
</dbReference>
<keyword evidence="8" id="KW-1185">Reference proteome</keyword>
<dbReference type="EMBL" id="UETB01000006">
    <property type="protein sequence ID" value="SSA42437.1"/>
    <property type="molecule type" value="Genomic_DNA"/>
</dbReference>
<dbReference type="OrthoDB" id="9806579at2"/>
<dbReference type="PANTHER" id="PTHR42839:SF2">
    <property type="entry name" value="ISOCHORISMATE SYNTHASE ENTC"/>
    <property type="match status" value="1"/>
</dbReference>
<evidence type="ECO:0000313" key="8">
    <source>
        <dbReference type="Proteomes" id="UP000250222"/>
    </source>
</evidence>
<dbReference type="Gene3D" id="3.60.120.10">
    <property type="entry name" value="Anthranilate synthase"/>
    <property type="match status" value="1"/>
</dbReference>
<dbReference type="InterPro" id="IPR005801">
    <property type="entry name" value="ADC_synthase"/>
</dbReference>
<proteinExistence type="inferred from homology"/>
<accession>A0A2Y9AJH4</accession>
<protein>
    <recommendedName>
        <fullName evidence="3">isochorismate synthase</fullName>
        <ecNumber evidence="3">5.4.4.2</ecNumber>
    </recommendedName>
    <alternativeName>
        <fullName evidence="5">Isochorismate mutase</fullName>
    </alternativeName>
</protein>
<sequence length="428" mass="44445">MSSAPAGDAASVPLLARTVPIADPGDLLDLLPRPDVATTASWVRRGDGLVGWGVAARVETSGATRMIDADAWWRRTAAAMVVRDAVGVPGTGPVAFGSFAFSRRSQAGGTLVVPRVVVGRREGRSWLTVVGPAGLGPTPSLAHSRGDVVPVTAPGEVTFADGALTSAQWEEAVAEVVAAIRAGTVEKVVMARDVVARTSADVDVRHLLRNLADQYPTCWTFAVDALVGATPELLVRRDQGLVACRVLAGTIQRTGDDAADLRHAAELARSSKDLAEHELAVQSVAEALGPYCSSFNVPDSPFVLHLPNVMHLASDVTGVVDRQTSPSSLALAAALHPTAAVGGTPTPRAVEVLAESERMDRGRYAGPVGWMGADGDGEWGIALRSGEVTGPRSVRLFAGCGIVAASDPAAEVRESEAKLTPMRSALTT</sequence>
<reference evidence="7 8" key="1">
    <citation type="submission" date="2016-10" db="EMBL/GenBank/DDBJ databases">
        <authorList>
            <person name="Cai Z."/>
        </authorList>
    </citation>
    <scope>NUCLEOTIDE SEQUENCE [LARGE SCALE GENOMIC DNA]</scope>
    <source>
        <strain evidence="7 8">CGMCC 1.10826</strain>
    </source>
</reference>
<gene>
    <name evidence="7" type="ORF">SAMN05216184_106105</name>
</gene>
<evidence type="ECO:0000259" key="6">
    <source>
        <dbReference type="Pfam" id="PF00425"/>
    </source>
</evidence>